<evidence type="ECO:0000256" key="4">
    <source>
        <dbReference type="ARBA" id="ARBA00022692"/>
    </source>
</evidence>
<keyword evidence="3" id="KW-1003">Cell membrane</keyword>
<feature type="transmembrane region" description="Helical" evidence="8">
    <location>
        <begin position="52"/>
        <end position="73"/>
    </location>
</feature>
<feature type="domain" description="VTT" evidence="9">
    <location>
        <begin position="32"/>
        <end position="159"/>
    </location>
</feature>
<dbReference type="Proteomes" id="UP001519290">
    <property type="component" value="Unassembled WGS sequence"/>
</dbReference>
<evidence type="ECO:0000313" key="10">
    <source>
        <dbReference type="EMBL" id="MBP2382980.1"/>
    </source>
</evidence>
<dbReference type="RefSeq" id="WP_209903498.1">
    <property type="nucleotide sequence ID" value="NZ_BAAAJW010000023.1"/>
</dbReference>
<feature type="region of interest" description="Disordered" evidence="7">
    <location>
        <begin position="214"/>
        <end position="272"/>
    </location>
</feature>
<evidence type="ECO:0000256" key="8">
    <source>
        <dbReference type="SAM" id="Phobius"/>
    </source>
</evidence>
<proteinExistence type="inferred from homology"/>
<evidence type="ECO:0000256" key="2">
    <source>
        <dbReference type="ARBA" id="ARBA00010792"/>
    </source>
</evidence>
<evidence type="ECO:0000256" key="6">
    <source>
        <dbReference type="ARBA" id="ARBA00023136"/>
    </source>
</evidence>
<gene>
    <name evidence="10" type="ORF">JOF43_002969</name>
</gene>
<evidence type="ECO:0000259" key="9">
    <source>
        <dbReference type="Pfam" id="PF09335"/>
    </source>
</evidence>
<dbReference type="InterPro" id="IPR051311">
    <property type="entry name" value="DedA_domain"/>
</dbReference>
<evidence type="ECO:0000256" key="7">
    <source>
        <dbReference type="SAM" id="MobiDB-lite"/>
    </source>
</evidence>
<comment type="subcellular location">
    <subcellularLocation>
        <location evidence="1">Cell membrane</location>
        <topology evidence="1">Multi-pass membrane protein</topology>
    </subcellularLocation>
</comment>
<evidence type="ECO:0000313" key="11">
    <source>
        <dbReference type="Proteomes" id="UP001519290"/>
    </source>
</evidence>
<dbReference type="EMBL" id="JAGIOD010000002">
    <property type="protein sequence ID" value="MBP2382980.1"/>
    <property type="molecule type" value="Genomic_DNA"/>
</dbReference>
<accession>A0ABS4X3D7</accession>
<sequence>MNIVDWAVSTMDSLGALGVALLIFLENLFPPIPSEVILPLAGVAAAGPNNTYWAMLLASISGSTVGAWLLYGLGRLLGPERLRTIFLKLPLLNVHDYDKTVDFMDKHGHKAIFFGRMVPGVRSLISIPAGLYAMPLWTFTLLTVAGSTIWNTVFLTIGYYMGSNWTVIEPYTDIFSNVVYAIIALIGLVFLVQLIRREVSRRRLGLPDPDAEVLAQEENAQPSGEGAEGTATGPEGRSAREGSGPTGPGQGEARPARTTQDGASARSDGQTR</sequence>
<feature type="compositionally biased region" description="Polar residues" evidence="7">
    <location>
        <begin position="257"/>
        <end position="272"/>
    </location>
</feature>
<feature type="transmembrane region" description="Helical" evidence="8">
    <location>
        <begin position="12"/>
        <end position="32"/>
    </location>
</feature>
<dbReference type="InterPro" id="IPR032816">
    <property type="entry name" value="VTT_dom"/>
</dbReference>
<organism evidence="10 11">
    <name type="scientific">Brachybacterium sacelli</name>
    <dbReference type="NCBI Taxonomy" id="173364"/>
    <lineage>
        <taxon>Bacteria</taxon>
        <taxon>Bacillati</taxon>
        <taxon>Actinomycetota</taxon>
        <taxon>Actinomycetes</taxon>
        <taxon>Micrococcales</taxon>
        <taxon>Dermabacteraceae</taxon>
        <taxon>Brachybacterium</taxon>
    </lineage>
</organism>
<feature type="compositionally biased region" description="Low complexity" evidence="7">
    <location>
        <begin position="224"/>
        <end position="236"/>
    </location>
</feature>
<comment type="caution">
    <text evidence="10">The sequence shown here is derived from an EMBL/GenBank/DDBJ whole genome shotgun (WGS) entry which is preliminary data.</text>
</comment>
<evidence type="ECO:0000256" key="1">
    <source>
        <dbReference type="ARBA" id="ARBA00004651"/>
    </source>
</evidence>
<keyword evidence="4 8" id="KW-0812">Transmembrane</keyword>
<protein>
    <submittedName>
        <fullName evidence="10">Membrane protein DedA with SNARE-associated domain</fullName>
    </submittedName>
</protein>
<comment type="similarity">
    <text evidence="2">Belongs to the DedA family.</text>
</comment>
<dbReference type="PANTHER" id="PTHR42709:SF6">
    <property type="entry name" value="UNDECAPRENYL PHOSPHATE TRANSPORTER A"/>
    <property type="match status" value="1"/>
</dbReference>
<keyword evidence="5 8" id="KW-1133">Transmembrane helix</keyword>
<dbReference type="Pfam" id="PF09335">
    <property type="entry name" value="VTT_dom"/>
    <property type="match status" value="1"/>
</dbReference>
<evidence type="ECO:0000256" key="3">
    <source>
        <dbReference type="ARBA" id="ARBA00022475"/>
    </source>
</evidence>
<evidence type="ECO:0000256" key="5">
    <source>
        <dbReference type="ARBA" id="ARBA00022989"/>
    </source>
</evidence>
<name>A0ABS4X3D7_9MICO</name>
<keyword evidence="6 8" id="KW-0472">Membrane</keyword>
<keyword evidence="11" id="KW-1185">Reference proteome</keyword>
<reference evidence="10 11" key="1">
    <citation type="submission" date="2021-03" db="EMBL/GenBank/DDBJ databases">
        <title>Sequencing the genomes of 1000 actinobacteria strains.</title>
        <authorList>
            <person name="Klenk H.-P."/>
        </authorList>
    </citation>
    <scope>NUCLEOTIDE SEQUENCE [LARGE SCALE GENOMIC DNA]</scope>
    <source>
        <strain evidence="10 11">DSM 14566</strain>
    </source>
</reference>
<feature type="transmembrane region" description="Helical" evidence="8">
    <location>
        <begin position="136"/>
        <end position="162"/>
    </location>
</feature>
<dbReference type="PANTHER" id="PTHR42709">
    <property type="entry name" value="ALKALINE PHOSPHATASE LIKE PROTEIN"/>
    <property type="match status" value="1"/>
</dbReference>
<feature type="transmembrane region" description="Helical" evidence="8">
    <location>
        <begin position="174"/>
        <end position="195"/>
    </location>
</feature>